<reference evidence="1" key="1">
    <citation type="submission" date="2019-06" db="EMBL/GenBank/DDBJ databases">
        <title>Genomics analysis of Aphanomyces spp. identifies a new class of oomycete effector associated with host adaptation.</title>
        <authorList>
            <person name="Gaulin E."/>
        </authorList>
    </citation>
    <scope>NUCLEOTIDE SEQUENCE</scope>
    <source>
        <strain evidence="1">CBS 578.67</strain>
    </source>
</reference>
<proteinExistence type="predicted"/>
<protein>
    <submittedName>
        <fullName evidence="1">Uncharacterized protein</fullName>
    </submittedName>
</protein>
<name>A0A6A4XSJ8_9STRA</name>
<sequence>MQRSASEGFPLEHVFLSSPSKRRIRAIVELNREVNRKVDEQAQVQQAVQRTKYLSRWKHLRALFSYYKLNALPATSATRIASPGEQHAHSPQRRKHDHGHLELACAELCVEPWVPVMVMESIMYSSLMLDARAIAAQSLVKSFLQCMHVSHPRKPGTFVDFRAICCMWDVLVNPTFPPARRLTRWFYIYAVAPPSSPREEAVVLAMDVRAMLLLSCPDVDGERDMDPFVHELLDSLDDQPLHLACLLAFAGTLLRDAHGHDAPPAPDHRFDLQVLVRRFCWDNLTEAQRVAIEKDESDLTAAIVERERMHAQHKRALAYWMLMEPRKRFQRWKHFTDDSVRLKKADAHAKWYKHRHGLCYLGRNTARVQWMKRRRADAARQYHRTLQHTALDGWVHFWTAETELARVATGQAEWQYATKRLRASYERLQTHATEQREAKKVLLARAVALLQQTTDKLLVKMVDAWRYFVQLQQRDRMAAKDQANLVAAGVEFDRCQRELRQMDYEDRYAAQIRADEEADFERARKAMFRAQAKQVYEVRKIK</sequence>
<gene>
    <name evidence="1" type="ORF">As57867_022201</name>
</gene>
<feature type="non-terminal residue" evidence="1">
    <location>
        <position position="542"/>
    </location>
</feature>
<accession>A0A6A4XSJ8</accession>
<evidence type="ECO:0000313" key="1">
    <source>
        <dbReference type="EMBL" id="KAF0685907.1"/>
    </source>
</evidence>
<dbReference type="OrthoDB" id="64244at2759"/>
<comment type="caution">
    <text evidence="1">The sequence shown here is derived from an EMBL/GenBank/DDBJ whole genome shotgun (WGS) entry which is preliminary data.</text>
</comment>
<dbReference type="EMBL" id="VJMH01007026">
    <property type="protein sequence ID" value="KAF0685907.1"/>
    <property type="molecule type" value="Genomic_DNA"/>
</dbReference>
<dbReference type="AlphaFoldDB" id="A0A6A4XSJ8"/>
<organism evidence="1">
    <name type="scientific">Aphanomyces stellatus</name>
    <dbReference type="NCBI Taxonomy" id="120398"/>
    <lineage>
        <taxon>Eukaryota</taxon>
        <taxon>Sar</taxon>
        <taxon>Stramenopiles</taxon>
        <taxon>Oomycota</taxon>
        <taxon>Saprolegniomycetes</taxon>
        <taxon>Saprolegniales</taxon>
        <taxon>Verrucalvaceae</taxon>
        <taxon>Aphanomyces</taxon>
    </lineage>
</organism>